<evidence type="ECO:0000313" key="5">
    <source>
        <dbReference type="EMBL" id="GJN26977.1"/>
    </source>
</evidence>
<name>A0AAV5EX44_ELECO</name>
<evidence type="ECO:0000256" key="3">
    <source>
        <dbReference type="SAM" id="MobiDB-lite"/>
    </source>
</evidence>
<dbReference type="Pfam" id="PF00857">
    <property type="entry name" value="Isochorismatase"/>
    <property type="match status" value="1"/>
</dbReference>
<dbReference type="GO" id="GO:0016787">
    <property type="term" value="F:hydrolase activity"/>
    <property type="evidence" value="ECO:0007669"/>
    <property type="project" value="UniProtKB-KW"/>
</dbReference>
<dbReference type="AlphaFoldDB" id="A0AAV5EX44"/>
<keyword evidence="6" id="KW-1185">Reference proteome</keyword>
<evidence type="ECO:0000256" key="2">
    <source>
        <dbReference type="ARBA" id="ARBA00022801"/>
    </source>
</evidence>
<feature type="compositionally biased region" description="Basic and acidic residues" evidence="3">
    <location>
        <begin position="201"/>
        <end position="211"/>
    </location>
</feature>
<evidence type="ECO:0000313" key="6">
    <source>
        <dbReference type="Proteomes" id="UP001054889"/>
    </source>
</evidence>
<dbReference type="Proteomes" id="UP001054889">
    <property type="component" value="Unassembled WGS sequence"/>
</dbReference>
<proteinExistence type="inferred from homology"/>
<comment type="similarity">
    <text evidence="1">Belongs to the isochorismatase family.</text>
</comment>
<sequence>MRARALLGSEPIAPKVKERCTHDASFTRPGLRPSSESIRHLPASYTCSPICRDRVRKSPQTSRRTFDLSLVCCSICRSVPPHHTIHTIPKFSRPRDPTTARRQPCRLQTKYETRRRDPNPRTAALLVIDVQGHFASLAAPAMPAIARTVALCRAAGMPVVYTRHVDPVPAARRSRSGGPGTASTPARPRRRRPPRAGGPRGGEEYVQRVPRDGAGGGAARGGRDDRPVLRDHRARRVRARVPGLLLRRRHGHGQPGLHEATLANLAYGFAYIVDCNRLEAALGKAAN</sequence>
<comment type="caution">
    <text evidence="5">The sequence shown here is derived from an EMBL/GenBank/DDBJ whole genome shotgun (WGS) entry which is preliminary data.</text>
</comment>
<dbReference type="InterPro" id="IPR050272">
    <property type="entry name" value="Isochorismatase-like_hydrls"/>
</dbReference>
<dbReference type="PANTHER" id="PTHR43540">
    <property type="entry name" value="PEROXYUREIDOACRYLATE/UREIDOACRYLATE AMIDOHYDROLASE-RELATED"/>
    <property type="match status" value="1"/>
</dbReference>
<dbReference type="Gene3D" id="3.40.50.850">
    <property type="entry name" value="Isochorismatase-like"/>
    <property type="match status" value="1"/>
</dbReference>
<feature type="domain" description="Isochorismatase-like" evidence="4">
    <location>
        <begin position="123"/>
        <end position="181"/>
    </location>
</feature>
<keyword evidence="2" id="KW-0378">Hydrolase</keyword>
<reference evidence="5" key="2">
    <citation type="submission" date="2021-12" db="EMBL/GenBank/DDBJ databases">
        <title>Resequencing data analysis of finger millet.</title>
        <authorList>
            <person name="Hatakeyama M."/>
            <person name="Aluri S."/>
            <person name="Balachadran M.T."/>
            <person name="Sivarajan S.R."/>
            <person name="Poveda L."/>
            <person name="Shimizu-Inatsugi R."/>
            <person name="Schlapbach R."/>
            <person name="Sreeman S.M."/>
            <person name="Shimizu K.K."/>
        </authorList>
    </citation>
    <scope>NUCLEOTIDE SEQUENCE</scope>
</reference>
<accession>A0AAV5EX44</accession>
<dbReference type="SUPFAM" id="SSF52499">
    <property type="entry name" value="Isochorismatase-like hydrolases"/>
    <property type="match status" value="1"/>
</dbReference>
<dbReference type="EMBL" id="BQKI01000079">
    <property type="protein sequence ID" value="GJN26977.1"/>
    <property type="molecule type" value="Genomic_DNA"/>
</dbReference>
<organism evidence="5 6">
    <name type="scientific">Eleusine coracana subsp. coracana</name>
    <dbReference type="NCBI Taxonomy" id="191504"/>
    <lineage>
        <taxon>Eukaryota</taxon>
        <taxon>Viridiplantae</taxon>
        <taxon>Streptophyta</taxon>
        <taxon>Embryophyta</taxon>
        <taxon>Tracheophyta</taxon>
        <taxon>Spermatophyta</taxon>
        <taxon>Magnoliopsida</taxon>
        <taxon>Liliopsida</taxon>
        <taxon>Poales</taxon>
        <taxon>Poaceae</taxon>
        <taxon>PACMAD clade</taxon>
        <taxon>Chloridoideae</taxon>
        <taxon>Cynodonteae</taxon>
        <taxon>Eleusininae</taxon>
        <taxon>Eleusine</taxon>
    </lineage>
</organism>
<feature type="region of interest" description="Disordered" evidence="3">
    <location>
        <begin position="168"/>
        <end position="230"/>
    </location>
</feature>
<dbReference type="InterPro" id="IPR000868">
    <property type="entry name" value="Isochorismatase-like_dom"/>
</dbReference>
<protein>
    <recommendedName>
        <fullName evidence="4">Isochorismatase-like domain-containing protein</fullName>
    </recommendedName>
</protein>
<evidence type="ECO:0000256" key="1">
    <source>
        <dbReference type="ARBA" id="ARBA00006336"/>
    </source>
</evidence>
<dbReference type="InterPro" id="IPR036380">
    <property type="entry name" value="Isochorismatase-like_sf"/>
</dbReference>
<reference evidence="5" key="1">
    <citation type="journal article" date="2018" name="DNA Res.">
        <title>Multiple hybrid de novo genome assembly of finger millet, an orphan allotetraploid crop.</title>
        <authorList>
            <person name="Hatakeyama M."/>
            <person name="Aluri S."/>
            <person name="Balachadran M.T."/>
            <person name="Sivarajan S.R."/>
            <person name="Patrignani A."/>
            <person name="Gruter S."/>
            <person name="Poveda L."/>
            <person name="Shimizu-Inatsugi R."/>
            <person name="Baeten J."/>
            <person name="Francoijs K.J."/>
            <person name="Nataraja K.N."/>
            <person name="Reddy Y.A.N."/>
            <person name="Phadnis S."/>
            <person name="Ravikumar R.L."/>
            <person name="Schlapbach R."/>
            <person name="Sreeman S.M."/>
            <person name="Shimizu K.K."/>
        </authorList>
    </citation>
    <scope>NUCLEOTIDE SEQUENCE</scope>
</reference>
<dbReference type="PANTHER" id="PTHR43540:SF6">
    <property type="entry name" value="ISOCHORISMATASE-LIKE DOMAIN-CONTAINING PROTEIN"/>
    <property type="match status" value="1"/>
</dbReference>
<gene>
    <name evidence="5" type="primary">gb14948</name>
    <name evidence="5" type="ORF">PR202_gb14948</name>
</gene>
<evidence type="ECO:0000259" key="4">
    <source>
        <dbReference type="Pfam" id="PF00857"/>
    </source>
</evidence>
<feature type="compositionally biased region" description="Basic and acidic residues" evidence="3">
    <location>
        <begin position="221"/>
        <end position="230"/>
    </location>
</feature>